<dbReference type="AlphaFoldDB" id="U3BI82"/>
<dbReference type="EMBL" id="BATJ01000028">
    <property type="protein sequence ID" value="GAD69349.1"/>
    <property type="molecule type" value="Genomic_DNA"/>
</dbReference>
<organism evidence="1 2">
    <name type="scientific">Vibrio proteolyticus NBRC 13287</name>
    <dbReference type="NCBI Taxonomy" id="1219065"/>
    <lineage>
        <taxon>Bacteria</taxon>
        <taxon>Pseudomonadati</taxon>
        <taxon>Pseudomonadota</taxon>
        <taxon>Gammaproteobacteria</taxon>
        <taxon>Vibrionales</taxon>
        <taxon>Vibrionaceae</taxon>
        <taxon>Vibrio</taxon>
    </lineage>
</organism>
<evidence type="ECO:0000313" key="1">
    <source>
        <dbReference type="EMBL" id="GAD69349.1"/>
    </source>
</evidence>
<comment type="caution">
    <text evidence="1">The sequence shown here is derived from an EMBL/GenBank/DDBJ whole genome shotgun (WGS) entry which is preliminary data.</text>
</comment>
<name>U3BI82_VIBPR</name>
<gene>
    <name evidence="1" type="ORF">VPR01S_28_00040</name>
</gene>
<accession>U3BI82</accession>
<dbReference type="RefSeq" id="WP_021707316.1">
    <property type="nucleotide sequence ID" value="NZ_BATJ01000028.1"/>
</dbReference>
<dbReference type="STRING" id="1219065.VPR01S_28_00040"/>
<sequence>MTQENESVVSLADAHQVRLVMAWLQASLNHARVQWHATTHNHSLQRSLARLMSLKRQAIRALGKELGGCQPVYLVTSHCEGMPALMEQNRLLIRRARQVSKTLQDKRLIHMVSYWIAALQMEVETAALTWRRLR</sequence>
<dbReference type="Proteomes" id="UP000016570">
    <property type="component" value="Unassembled WGS sequence"/>
</dbReference>
<reference evidence="1 2" key="1">
    <citation type="submission" date="2013-09" db="EMBL/GenBank/DDBJ databases">
        <title>Whole genome shotgun sequence of Vibrio proteolyticus NBRC 13287.</title>
        <authorList>
            <person name="Isaki S."/>
            <person name="Hosoyama A."/>
            <person name="Numata M."/>
            <person name="Hashimoto M."/>
            <person name="Hosoyama Y."/>
            <person name="Tsuchikane K."/>
            <person name="Noguchi M."/>
            <person name="Hirakata S."/>
            <person name="Ichikawa N."/>
            <person name="Ohji S."/>
            <person name="Yamazoe A."/>
            <person name="Fujita N."/>
        </authorList>
    </citation>
    <scope>NUCLEOTIDE SEQUENCE [LARGE SCALE GENOMIC DNA]</scope>
    <source>
        <strain evidence="1 2">NBRC 13287</strain>
    </source>
</reference>
<proteinExistence type="predicted"/>
<evidence type="ECO:0000313" key="2">
    <source>
        <dbReference type="Proteomes" id="UP000016570"/>
    </source>
</evidence>
<protein>
    <submittedName>
        <fullName evidence="1">Uncharacterized protein</fullName>
    </submittedName>
</protein>
<keyword evidence="2" id="KW-1185">Reference proteome</keyword>